<keyword evidence="3" id="KW-0732">Signal</keyword>
<dbReference type="InterPro" id="IPR000073">
    <property type="entry name" value="AB_hydrolase_1"/>
</dbReference>
<dbReference type="Gene3D" id="3.40.50.1820">
    <property type="entry name" value="alpha/beta hydrolase"/>
    <property type="match status" value="1"/>
</dbReference>
<name>A0ABR0SWG6_9HYPO</name>
<keyword evidence="6" id="KW-1185">Reference proteome</keyword>
<dbReference type="PRINTS" id="PR00412">
    <property type="entry name" value="EPOXHYDRLASE"/>
</dbReference>
<evidence type="ECO:0000313" key="6">
    <source>
        <dbReference type="Proteomes" id="UP001338125"/>
    </source>
</evidence>
<evidence type="ECO:0000313" key="5">
    <source>
        <dbReference type="EMBL" id="KAK5996535.1"/>
    </source>
</evidence>
<gene>
    <name evidence="5" type="ORF">PT974_01870</name>
</gene>
<proteinExistence type="inferred from homology"/>
<keyword evidence="1" id="KW-0378">Hydrolase</keyword>
<evidence type="ECO:0000256" key="2">
    <source>
        <dbReference type="ARBA" id="ARBA00038334"/>
    </source>
</evidence>
<evidence type="ECO:0000256" key="3">
    <source>
        <dbReference type="SAM" id="SignalP"/>
    </source>
</evidence>
<evidence type="ECO:0000256" key="1">
    <source>
        <dbReference type="ARBA" id="ARBA00022801"/>
    </source>
</evidence>
<feature type="domain" description="AB hydrolase-1" evidence="4">
    <location>
        <begin position="66"/>
        <end position="345"/>
    </location>
</feature>
<evidence type="ECO:0000259" key="4">
    <source>
        <dbReference type="Pfam" id="PF00561"/>
    </source>
</evidence>
<feature type="chain" id="PRO_5047403169" evidence="3">
    <location>
        <begin position="20"/>
        <end position="368"/>
    </location>
</feature>
<sequence>MRFSLPLLAACAGVSQALATRNLDFDPNAYKKSFAHCPAVDRADLTPVDITLKLAYLDINPTAEKTIIMLHGWPSLWTTYRNQIKSFGSDYRLILMENRGFGDSEHPHDLFESNNMPDFVSDILCIMDHAGVDAGICMGNDFGAQVCWEAGRMRPDRFIGVFNAVVPYVPSAGPFVPNEKMVEISPGFGYQLYLTNNARGAAAELDADPRAAIRSVAQLSSAKWPKNFLQLETSFLGPWKQELKGGEIPFSGIMSQQVEDYMVASYQKQGFYNTFNGYQRRNRYDTWRFDRAQGNYTLHQPTFSLWPTKDPVGDYTVVAKIVHSADFLTNHYNATIDTAHWPHEELPDQFDAHFRQWVGNVTFPTKSK</sequence>
<accession>A0ABR0SWG6</accession>
<feature type="signal peptide" evidence="3">
    <location>
        <begin position="1"/>
        <end position="19"/>
    </location>
</feature>
<dbReference type="Proteomes" id="UP001338125">
    <property type="component" value="Unassembled WGS sequence"/>
</dbReference>
<dbReference type="Pfam" id="PF00561">
    <property type="entry name" value="Abhydrolase_1"/>
    <property type="match status" value="1"/>
</dbReference>
<dbReference type="SUPFAM" id="SSF53474">
    <property type="entry name" value="alpha/beta-Hydrolases"/>
    <property type="match status" value="1"/>
</dbReference>
<comment type="similarity">
    <text evidence="2">Belongs to the AB hydrolase superfamily. Epoxide hydrolase family.</text>
</comment>
<dbReference type="PANTHER" id="PTHR43329">
    <property type="entry name" value="EPOXIDE HYDROLASE"/>
    <property type="match status" value="1"/>
</dbReference>
<dbReference type="EMBL" id="JAVFKD010000002">
    <property type="protein sequence ID" value="KAK5996535.1"/>
    <property type="molecule type" value="Genomic_DNA"/>
</dbReference>
<organism evidence="5 6">
    <name type="scientific">Cladobotryum mycophilum</name>
    <dbReference type="NCBI Taxonomy" id="491253"/>
    <lineage>
        <taxon>Eukaryota</taxon>
        <taxon>Fungi</taxon>
        <taxon>Dikarya</taxon>
        <taxon>Ascomycota</taxon>
        <taxon>Pezizomycotina</taxon>
        <taxon>Sordariomycetes</taxon>
        <taxon>Hypocreomycetidae</taxon>
        <taxon>Hypocreales</taxon>
        <taxon>Hypocreaceae</taxon>
        <taxon>Cladobotryum</taxon>
    </lineage>
</organism>
<protein>
    <submittedName>
        <fullName evidence="5">Epoxide hydrolase A-like protein</fullName>
    </submittedName>
</protein>
<dbReference type="InterPro" id="IPR029058">
    <property type="entry name" value="AB_hydrolase_fold"/>
</dbReference>
<dbReference type="InterPro" id="IPR000639">
    <property type="entry name" value="Epox_hydrolase-like"/>
</dbReference>
<comment type="caution">
    <text evidence="5">The sequence shown here is derived from an EMBL/GenBank/DDBJ whole genome shotgun (WGS) entry which is preliminary data.</text>
</comment>
<reference evidence="5 6" key="1">
    <citation type="submission" date="2024-01" db="EMBL/GenBank/DDBJ databases">
        <title>Complete genome of Cladobotryum mycophilum ATHUM6906.</title>
        <authorList>
            <person name="Christinaki A.C."/>
            <person name="Myridakis A.I."/>
            <person name="Kouvelis V.N."/>
        </authorList>
    </citation>
    <scope>NUCLEOTIDE SEQUENCE [LARGE SCALE GENOMIC DNA]</scope>
    <source>
        <strain evidence="5 6">ATHUM6906</strain>
    </source>
</reference>